<organism evidence="3 4">
    <name type="scientific">Kribbella caucasensis</name>
    <dbReference type="NCBI Taxonomy" id="2512215"/>
    <lineage>
        <taxon>Bacteria</taxon>
        <taxon>Bacillati</taxon>
        <taxon>Actinomycetota</taxon>
        <taxon>Actinomycetes</taxon>
        <taxon>Propionibacteriales</taxon>
        <taxon>Kribbellaceae</taxon>
        <taxon>Kribbella</taxon>
    </lineage>
</organism>
<dbReference type="AlphaFoldDB" id="A0A4R6KJS9"/>
<evidence type="ECO:0000256" key="1">
    <source>
        <dbReference type="ARBA" id="ARBA00022649"/>
    </source>
</evidence>
<evidence type="ECO:0000313" key="3">
    <source>
        <dbReference type="EMBL" id="TDO49134.1"/>
    </source>
</evidence>
<evidence type="ECO:0000256" key="2">
    <source>
        <dbReference type="SAM" id="MobiDB-lite"/>
    </source>
</evidence>
<keyword evidence="4" id="KW-1185">Reference proteome</keyword>
<comment type="caution">
    <text evidence="3">The sequence shown here is derived from an EMBL/GenBank/DDBJ whole genome shotgun (WGS) entry which is preliminary data.</text>
</comment>
<reference evidence="3 4" key="1">
    <citation type="submission" date="2019-03" db="EMBL/GenBank/DDBJ databases">
        <title>Genomic Encyclopedia of Type Strains, Phase III (KMG-III): the genomes of soil and plant-associated and newly described type strains.</title>
        <authorList>
            <person name="Whitman W."/>
        </authorList>
    </citation>
    <scope>NUCLEOTIDE SEQUENCE [LARGE SCALE GENOMIC DNA]</scope>
    <source>
        <strain evidence="3 4">VKM Ac-2527</strain>
    </source>
</reference>
<evidence type="ECO:0000313" key="4">
    <source>
        <dbReference type="Proteomes" id="UP000295388"/>
    </source>
</evidence>
<feature type="region of interest" description="Disordered" evidence="2">
    <location>
        <begin position="65"/>
        <end position="87"/>
    </location>
</feature>
<accession>A0A4R6KJS9</accession>
<dbReference type="Pfam" id="PF07704">
    <property type="entry name" value="PSK_trans_fac"/>
    <property type="match status" value="1"/>
</dbReference>
<name>A0A4R6KJS9_9ACTN</name>
<dbReference type="EMBL" id="SNWQ01000006">
    <property type="protein sequence ID" value="TDO49134.1"/>
    <property type="molecule type" value="Genomic_DNA"/>
</dbReference>
<keyword evidence="1" id="KW-1277">Toxin-antitoxin system</keyword>
<gene>
    <name evidence="3" type="ORF">EV643_106103</name>
</gene>
<dbReference type="InterPro" id="IPR011660">
    <property type="entry name" value="VapB-like"/>
</dbReference>
<protein>
    <submittedName>
        <fullName evidence="3">Antitoxin VapB</fullName>
    </submittedName>
</protein>
<dbReference type="Proteomes" id="UP000295388">
    <property type="component" value="Unassembled WGS sequence"/>
</dbReference>
<proteinExistence type="predicted"/>
<sequence>MLLDMALSIKTDEADRLARELAAETHESLTEAITVALRERLDRVRAQRRPGLVIKVERLAREYSAQPVADRRSPDELLGYDESGLPS</sequence>